<dbReference type="AlphaFoldDB" id="A0A448WBY2"/>
<dbReference type="PANTHER" id="PTHR47668">
    <property type="entry name" value="DIENELACTONE HYDROLASE FAMILY PROTEIN (AFU_ORTHOLOGUE AFUA_6G01940)"/>
    <property type="match status" value="1"/>
</dbReference>
<dbReference type="Gene3D" id="3.40.50.1820">
    <property type="entry name" value="alpha/beta hydrolase"/>
    <property type="match status" value="1"/>
</dbReference>
<dbReference type="PANTHER" id="PTHR47668:SF1">
    <property type="entry name" value="DIENELACTONE HYDROLASE DOMAIN-CONTAINING PROTEIN-RELATED"/>
    <property type="match status" value="1"/>
</dbReference>
<dbReference type="InterPro" id="IPR002925">
    <property type="entry name" value="Dienelactn_hydro"/>
</dbReference>
<protein>
    <recommendedName>
        <fullName evidence="1">Dienelactone hydrolase domain-containing protein</fullName>
    </recommendedName>
</protein>
<dbReference type="EMBL" id="CAAALY010002747">
    <property type="protein sequence ID" value="VEL07915.1"/>
    <property type="molecule type" value="Genomic_DNA"/>
</dbReference>
<accession>A0A448WBY2</accession>
<dbReference type="InterPro" id="IPR029058">
    <property type="entry name" value="AB_hydrolase_fold"/>
</dbReference>
<comment type="caution">
    <text evidence="2">The sequence shown here is derived from an EMBL/GenBank/DDBJ whole genome shotgun (WGS) entry which is preliminary data.</text>
</comment>
<reference evidence="2" key="1">
    <citation type="submission" date="2018-11" db="EMBL/GenBank/DDBJ databases">
        <authorList>
            <consortium name="Pathogen Informatics"/>
        </authorList>
    </citation>
    <scope>NUCLEOTIDE SEQUENCE</scope>
</reference>
<proteinExistence type="predicted"/>
<evidence type="ECO:0000259" key="1">
    <source>
        <dbReference type="Pfam" id="PF01738"/>
    </source>
</evidence>
<dbReference type="Pfam" id="PF01738">
    <property type="entry name" value="DLH"/>
    <property type="match status" value="1"/>
</dbReference>
<evidence type="ECO:0000313" key="3">
    <source>
        <dbReference type="Proteomes" id="UP000784294"/>
    </source>
</evidence>
<name>A0A448WBY2_9PLAT</name>
<dbReference type="OrthoDB" id="17560at2759"/>
<dbReference type="Proteomes" id="UP000784294">
    <property type="component" value="Unassembled WGS sequence"/>
</dbReference>
<organism evidence="2 3">
    <name type="scientific">Protopolystoma xenopodis</name>
    <dbReference type="NCBI Taxonomy" id="117903"/>
    <lineage>
        <taxon>Eukaryota</taxon>
        <taxon>Metazoa</taxon>
        <taxon>Spiralia</taxon>
        <taxon>Lophotrochozoa</taxon>
        <taxon>Platyhelminthes</taxon>
        <taxon>Monogenea</taxon>
        <taxon>Polyopisthocotylea</taxon>
        <taxon>Polystomatidea</taxon>
        <taxon>Polystomatidae</taxon>
        <taxon>Protopolystoma</taxon>
    </lineage>
</organism>
<dbReference type="GO" id="GO:0016787">
    <property type="term" value="F:hydrolase activity"/>
    <property type="evidence" value="ECO:0007669"/>
    <property type="project" value="InterPro"/>
</dbReference>
<sequence length="134" mass="14277">MSEAGAETEKPMGIIGFCWGGKQVVHACTEQTRTSLGLHFGAGVSIHGAGLAPEDAELVSAPMMFLPAGDDPDIAPLKTVLDGKGFGHECIYHTFSEETHGFAAGRGDWSCERTRLNAYRAANMAAEFLKKHLA</sequence>
<keyword evidence="3" id="KW-1185">Reference proteome</keyword>
<gene>
    <name evidence="2" type="ORF">PXEA_LOCUS1355</name>
</gene>
<evidence type="ECO:0000313" key="2">
    <source>
        <dbReference type="EMBL" id="VEL07915.1"/>
    </source>
</evidence>
<dbReference type="SUPFAM" id="SSF53474">
    <property type="entry name" value="alpha/beta-Hydrolases"/>
    <property type="match status" value="1"/>
</dbReference>
<feature type="domain" description="Dienelactone hydrolase" evidence="1">
    <location>
        <begin position="7"/>
        <end position="131"/>
    </location>
</feature>